<organism evidence="4">
    <name type="scientific">marine sediment metagenome</name>
    <dbReference type="NCBI Taxonomy" id="412755"/>
    <lineage>
        <taxon>unclassified sequences</taxon>
        <taxon>metagenomes</taxon>
        <taxon>ecological metagenomes</taxon>
    </lineage>
</organism>
<dbReference type="PRINTS" id="PR00508">
    <property type="entry name" value="S21N4MTFRASE"/>
</dbReference>
<feature type="non-terminal residue" evidence="4">
    <location>
        <position position="1"/>
    </location>
</feature>
<evidence type="ECO:0000259" key="3">
    <source>
        <dbReference type="Pfam" id="PF01555"/>
    </source>
</evidence>
<dbReference type="InterPro" id="IPR001091">
    <property type="entry name" value="RM_Methyltransferase"/>
</dbReference>
<dbReference type="GO" id="GO:0003677">
    <property type="term" value="F:DNA binding"/>
    <property type="evidence" value="ECO:0007669"/>
    <property type="project" value="InterPro"/>
</dbReference>
<dbReference type="EMBL" id="LAZR01053793">
    <property type="protein sequence ID" value="KKK79970.1"/>
    <property type="molecule type" value="Genomic_DNA"/>
</dbReference>
<gene>
    <name evidence="4" type="ORF">LCGC14_2828160</name>
</gene>
<proteinExistence type="predicted"/>
<evidence type="ECO:0000256" key="2">
    <source>
        <dbReference type="ARBA" id="ARBA00022679"/>
    </source>
</evidence>
<keyword evidence="2" id="KW-0808">Transferase</keyword>
<name>A0A0F8Z1P7_9ZZZZ</name>
<evidence type="ECO:0000313" key="4">
    <source>
        <dbReference type="EMBL" id="KKK79970.1"/>
    </source>
</evidence>
<feature type="domain" description="DNA methylase N-4/N-6" evidence="3">
    <location>
        <begin position="54"/>
        <end position="156"/>
    </location>
</feature>
<protein>
    <recommendedName>
        <fullName evidence="3">DNA methylase N-4/N-6 domain-containing protein</fullName>
    </recommendedName>
</protein>
<dbReference type="Gene3D" id="3.40.50.150">
    <property type="entry name" value="Vaccinia Virus protein VP39"/>
    <property type="match status" value="1"/>
</dbReference>
<dbReference type="InterPro" id="IPR002941">
    <property type="entry name" value="DNA_methylase_N4/N6"/>
</dbReference>
<keyword evidence="1" id="KW-0489">Methyltransferase</keyword>
<dbReference type="GO" id="GO:0008170">
    <property type="term" value="F:N-methyltransferase activity"/>
    <property type="evidence" value="ECO:0007669"/>
    <property type="project" value="InterPro"/>
</dbReference>
<dbReference type="Pfam" id="PF01555">
    <property type="entry name" value="N6_N4_Mtase"/>
    <property type="match status" value="1"/>
</dbReference>
<dbReference type="AlphaFoldDB" id="A0A0F8Z1P7"/>
<sequence>NIGGLNIDECRIPFRDEKDKKTLESFRHFEGKDYGDEKYFSANAGNKKQCNIHPGGRWPANLIWLDPLFVEYDHIFMIPKPSRREKGDYNIHHTVKPVDLMERLIRLVTPRPSVVNEEVVVLDPFAGSGTTGIAARNLGRKFIGYETDKNSFDIAKRRIKEKSSNYPDLYAI</sequence>
<reference evidence="4" key="1">
    <citation type="journal article" date="2015" name="Nature">
        <title>Complex archaea that bridge the gap between prokaryotes and eukaryotes.</title>
        <authorList>
            <person name="Spang A."/>
            <person name="Saw J.H."/>
            <person name="Jorgensen S.L."/>
            <person name="Zaremba-Niedzwiedzka K."/>
            <person name="Martijn J."/>
            <person name="Lind A.E."/>
            <person name="van Eijk R."/>
            <person name="Schleper C."/>
            <person name="Guy L."/>
            <person name="Ettema T.J."/>
        </authorList>
    </citation>
    <scope>NUCLEOTIDE SEQUENCE</scope>
</reference>
<dbReference type="InterPro" id="IPR029063">
    <property type="entry name" value="SAM-dependent_MTases_sf"/>
</dbReference>
<dbReference type="GO" id="GO:0032259">
    <property type="term" value="P:methylation"/>
    <property type="evidence" value="ECO:0007669"/>
    <property type="project" value="UniProtKB-KW"/>
</dbReference>
<evidence type="ECO:0000256" key="1">
    <source>
        <dbReference type="ARBA" id="ARBA00022603"/>
    </source>
</evidence>
<accession>A0A0F8Z1P7</accession>
<comment type="caution">
    <text evidence="4">The sequence shown here is derived from an EMBL/GenBank/DDBJ whole genome shotgun (WGS) entry which is preliminary data.</text>
</comment>
<dbReference type="SUPFAM" id="SSF53335">
    <property type="entry name" value="S-adenosyl-L-methionine-dependent methyltransferases"/>
    <property type="match status" value="1"/>
</dbReference>